<dbReference type="InterPro" id="IPR058593">
    <property type="entry name" value="ARB_07466-like_C"/>
</dbReference>
<evidence type="ECO:0000313" key="3">
    <source>
        <dbReference type="Proteomes" id="UP000070355"/>
    </source>
</evidence>
<dbReference type="Proteomes" id="UP000070355">
    <property type="component" value="Unassembled WGS sequence"/>
</dbReference>
<gene>
    <name evidence="2" type="ORF">HMPREF3186_00333</name>
</gene>
<dbReference type="STRING" id="1379.HMPREF3186_00333"/>
<dbReference type="PATRIC" id="fig|1379.3.peg.329"/>
<accession>A0A134A5A3</accession>
<protein>
    <recommendedName>
        <fullName evidence="1">ARB-07466-like C-terminal domain-containing protein</fullName>
    </recommendedName>
</protein>
<proteinExistence type="predicted"/>
<dbReference type="RefSeq" id="WP_060913622.1">
    <property type="nucleotide sequence ID" value="NZ_KQ959927.1"/>
</dbReference>
<sequence>MYREGDDGTGHGTGMSVDFMVPVDSAQGDQLAEYLTKNMNELGVYYIIWKQRFYMPQYNIYDPANTWNLMPDCGGATANHYDHVHVSFVK</sequence>
<feature type="domain" description="ARB-07466-like C-terminal" evidence="1">
    <location>
        <begin position="2"/>
        <end position="81"/>
    </location>
</feature>
<name>A0A134A5A3_9BACL</name>
<organism evidence="2 3">
    <name type="scientific">Gemella haemolysans</name>
    <dbReference type="NCBI Taxonomy" id="1379"/>
    <lineage>
        <taxon>Bacteria</taxon>
        <taxon>Bacillati</taxon>
        <taxon>Bacillota</taxon>
        <taxon>Bacilli</taxon>
        <taxon>Bacillales</taxon>
        <taxon>Gemellaceae</taxon>
        <taxon>Gemella</taxon>
    </lineage>
</organism>
<evidence type="ECO:0000259" key="1">
    <source>
        <dbReference type="Pfam" id="PF26571"/>
    </source>
</evidence>
<dbReference type="AlphaFoldDB" id="A0A134A5A3"/>
<dbReference type="Pfam" id="PF26571">
    <property type="entry name" value="VldE"/>
    <property type="match status" value="1"/>
</dbReference>
<evidence type="ECO:0000313" key="2">
    <source>
        <dbReference type="EMBL" id="KXB62869.1"/>
    </source>
</evidence>
<dbReference type="EMBL" id="LSDC01000020">
    <property type="protein sequence ID" value="KXB62869.1"/>
    <property type="molecule type" value="Genomic_DNA"/>
</dbReference>
<comment type="caution">
    <text evidence="2">The sequence shown here is derived from an EMBL/GenBank/DDBJ whole genome shotgun (WGS) entry which is preliminary data.</text>
</comment>
<reference evidence="3" key="1">
    <citation type="submission" date="2016-01" db="EMBL/GenBank/DDBJ databases">
        <authorList>
            <person name="Mitreva M."/>
            <person name="Pepin K.H."/>
            <person name="Mihindukulasuriya K.A."/>
            <person name="Fulton R."/>
            <person name="Fronick C."/>
            <person name="O'Laughlin M."/>
            <person name="Miner T."/>
            <person name="Herter B."/>
            <person name="Rosa B.A."/>
            <person name="Cordes M."/>
            <person name="Tomlinson C."/>
            <person name="Wollam A."/>
            <person name="Palsikar V.B."/>
            <person name="Mardis E.R."/>
            <person name="Wilson R.K."/>
        </authorList>
    </citation>
    <scope>NUCLEOTIDE SEQUENCE [LARGE SCALE GENOMIC DNA]</scope>
    <source>
        <strain evidence="3">DNF01167</strain>
    </source>
</reference>